<dbReference type="Proteomes" id="UP001432027">
    <property type="component" value="Unassembled WGS sequence"/>
</dbReference>
<feature type="non-terminal residue" evidence="1">
    <location>
        <position position="1"/>
    </location>
</feature>
<dbReference type="EMBL" id="BTSX01000003">
    <property type="protein sequence ID" value="GMS89519.1"/>
    <property type="molecule type" value="Genomic_DNA"/>
</dbReference>
<name>A0AAV5T769_9BILA</name>
<protein>
    <submittedName>
        <fullName evidence="1">Uncharacterized protein</fullName>
    </submittedName>
</protein>
<proteinExistence type="predicted"/>
<reference evidence="1" key="1">
    <citation type="submission" date="2023-10" db="EMBL/GenBank/DDBJ databases">
        <title>Genome assembly of Pristionchus species.</title>
        <authorList>
            <person name="Yoshida K."/>
            <person name="Sommer R.J."/>
        </authorList>
    </citation>
    <scope>NUCLEOTIDE SEQUENCE</scope>
    <source>
        <strain evidence="1">RS0144</strain>
    </source>
</reference>
<keyword evidence="2" id="KW-1185">Reference proteome</keyword>
<comment type="caution">
    <text evidence="1">The sequence shown here is derived from an EMBL/GenBank/DDBJ whole genome shotgun (WGS) entry which is preliminary data.</text>
</comment>
<evidence type="ECO:0000313" key="1">
    <source>
        <dbReference type="EMBL" id="GMS89519.1"/>
    </source>
</evidence>
<dbReference type="AlphaFoldDB" id="A0AAV5T769"/>
<sequence length="172" mass="20490">LYPYFSFSLSLPVILPYSSQNDSTVSHQLHPSTPHSHSIRRCAMGLWSWWWGWNPEWNSWIRRNWIRLRWIRWIWWRNGRNGNVWCWLDISPLGVLRLQSLRMLHPIGSMGDYPSHSGWSRSSHLCLPRIGSVCLWNEILFIIDSILIFDLSFESPHSQSAQPCHFPRHNNM</sequence>
<accession>A0AAV5T769</accession>
<gene>
    <name evidence="1" type="ORF">PENTCL1PPCAC_11694</name>
</gene>
<organism evidence="1 2">
    <name type="scientific">Pristionchus entomophagus</name>
    <dbReference type="NCBI Taxonomy" id="358040"/>
    <lineage>
        <taxon>Eukaryota</taxon>
        <taxon>Metazoa</taxon>
        <taxon>Ecdysozoa</taxon>
        <taxon>Nematoda</taxon>
        <taxon>Chromadorea</taxon>
        <taxon>Rhabditida</taxon>
        <taxon>Rhabditina</taxon>
        <taxon>Diplogasteromorpha</taxon>
        <taxon>Diplogasteroidea</taxon>
        <taxon>Neodiplogasteridae</taxon>
        <taxon>Pristionchus</taxon>
    </lineage>
</organism>
<evidence type="ECO:0000313" key="2">
    <source>
        <dbReference type="Proteomes" id="UP001432027"/>
    </source>
</evidence>